<protein>
    <recommendedName>
        <fullName evidence="4 10">Glutamyl-tRNA(Gln) amidotransferase subunit A</fullName>
        <shortName evidence="10">Glu-ADT subunit A</shortName>
        <ecNumber evidence="3 10">6.3.5.7</ecNumber>
    </recommendedName>
</protein>
<dbReference type="GO" id="GO:0050567">
    <property type="term" value="F:glutaminyl-tRNA synthase (glutamine-hydrolyzing) activity"/>
    <property type="evidence" value="ECO:0007669"/>
    <property type="project" value="UniProtKB-UniRule"/>
</dbReference>
<evidence type="ECO:0000256" key="1">
    <source>
        <dbReference type="ARBA" id="ARBA00008069"/>
    </source>
</evidence>
<organism evidence="12 13">
    <name type="scientific">Denitrovibrio acetiphilus (strain DSM 12809 / NBRC 114555 / N2460)</name>
    <dbReference type="NCBI Taxonomy" id="522772"/>
    <lineage>
        <taxon>Bacteria</taxon>
        <taxon>Pseudomonadati</taxon>
        <taxon>Deferribacterota</taxon>
        <taxon>Deferribacteres</taxon>
        <taxon>Deferribacterales</taxon>
        <taxon>Geovibrionaceae</taxon>
        <taxon>Denitrovibrio</taxon>
    </lineage>
</organism>
<keyword evidence="12" id="KW-0378">Hydrolase</keyword>
<dbReference type="GO" id="GO:0016787">
    <property type="term" value="F:hydrolase activity"/>
    <property type="evidence" value="ECO:0007669"/>
    <property type="project" value="UniProtKB-KW"/>
</dbReference>
<dbReference type="GO" id="GO:0016740">
    <property type="term" value="F:transferase activity"/>
    <property type="evidence" value="ECO:0007669"/>
    <property type="project" value="UniProtKB-KW"/>
</dbReference>
<dbReference type="Proteomes" id="UP000002012">
    <property type="component" value="Chromosome"/>
</dbReference>
<dbReference type="Gene3D" id="3.90.1300.10">
    <property type="entry name" value="Amidase signature (AS) domain"/>
    <property type="match status" value="1"/>
</dbReference>
<dbReference type="InterPro" id="IPR023631">
    <property type="entry name" value="Amidase_dom"/>
</dbReference>
<keyword evidence="6 10" id="KW-0547">Nucleotide-binding</keyword>
<evidence type="ECO:0000256" key="7">
    <source>
        <dbReference type="ARBA" id="ARBA00022840"/>
    </source>
</evidence>
<comment type="subunit">
    <text evidence="2 10">Heterotrimer of A, B and C subunits.</text>
</comment>
<sequence length="486" mass="52716">MSFLNKNLKELTDGLAGKDFSSKELVQFYLDRIKKYDSEIQAFNYINENALKQAEAIDAKRLKGETLPAYAGVPVALKDLLITKDMPTTCSSKFLEGFKPPFNGTAVSLLEEAGFINLGKLSMDEFAMGSSNENAAFKKTRNPWDTTKVPGGSSGGSAASVAAGLAPVTLGSDTGGSIRQPASLCGVVGMKPTYGRVSRFGLVAFASSLDQIGPMGKSAFDLASILSVIGKHDSKDSTSANVDQKDYTKDLTDDVRGMKIGIPKEYFAEGLAPDVKSAVADAIKKYTDLGCEMVDISLPHTDYALATYYIIATAEASSNLGRYDGVRFGRRAEADNLRDMYFNSRTEGFGEEVKRRIMLGTYVLSAGYYDAYYLKAQRVRTLIKQDFVEAFKTVDAIICPTSPTTAFKAGAKTEDPLQMYLSDIYTLSLNLFGGCGLSLPCGFDKDGMPIGVQLMGNYFEEGKILNLAHAFELATDISRIPEKLKI</sequence>
<evidence type="ECO:0000256" key="8">
    <source>
        <dbReference type="ARBA" id="ARBA00022917"/>
    </source>
</evidence>
<evidence type="ECO:0000256" key="3">
    <source>
        <dbReference type="ARBA" id="ARBA00012739"/>
    </source>
</evidence>
<dbReference type="Pfam" id="PF01425">
    <property type="entry name" value="Amidase"/>
    <property type="match status" value="1"/>
</dbReference>
<feature type="active site" description="Acyl-ester intermediate" evidence="10">
    <location>
        <position position="177"/>
    </location>
</feature>
<dbReference type="InterPro" id="IPR004412">
    <property type="entry name" value="GatA"/>
</dbReference>
<dbReference type="HAMAP" id="MF_00120">
    <property type="entry name" value="GatA"/>
    <property type="match status" value="1"/>
</dbReference>
<dbReference type="InterPro" id="IPR000120">
    <property type="entry name" value="Amidase"/>
</dbReference>
<evidence type="ECO:0000256" key="9">
    <source>
        <dbReference type="ARBA" id="ARBA00047407"/>
    </source>
</evidence>
<keyword evidence="12" id="KW-0808">Transferase</keyword>
<gene>
    <name evidence="10" type="primary">gatA</name>
    <name evidence="12" type="ordered locus">Dacet_2426</name>
</gene>
<dbReference type="SUPFAM" id="SSF75304">
    <property type="entry name" value="Amidase signature (AS) enzymes"/>
    <property type="match status" value="1"/>
</dbReference>
<keyword evidence="13" id="KW-1185">Reference proteome</keyword>
<dbReference type="HOGENOM" id="CLU_009600_0_3_0"/>
<dbReference type="RefSeq" id="WP_013011689.1">
    <property type="nucleotide sequence ID" value="NC_013943.1"/>
</dbReference>
<feature type="active site" description="Charge relay system" evidence="10">
    <location>
        <position position="78"/>
    </location>
</feature>
<dbReference type="PANTHER" id="PTHR11895:SF151">
    <property type="entry name" value="GLUTAMYL-TRNA(GLN) AMIDOTRANSFERASE SUBUNIT A"/>
    <property type="match status" value="1"/>
</dbReference>
<dbReference type="GO" id="GO:0005524">
    <property type="term" value="F:ATP binding"/>
    <property type="evidence" value="ECO:0007669"/>
    <property type="project" value="UniProtKB-KW"/>
</dbReference>
<feature type="domain" description="Amidase" evidence="11">
    <location>
        <begin position="24"/>
        <end position="465"/>
    </location>
</feature>
<comment type="similarity">
    <text evidence="1 10">Belongs to the amidase family. GatA subfamily.</text>
</comment>
<dbReference type="NCBIfam" id="TIGR00132">
    <property type="entry name" value="gatA"/>
    <property type="match status" value="1"/>
</dbReference>
<dbReference type="InterPro" id="IPR036928">
    <property type="entry name" value="AS_sf"/>
</dbReference>
<name>D4H3T6_DENA2</name>
<dbReference type="PANTHER" id="PTHR11895">
    <property type="entry name" value="TRANSAMIDASE"/>
    <property type="match status" value="1"/>
</dbReference>
<keyword evidence="8 10" id="KW-0648">Protein biosynthesis</keyword>
<evidence type="ECO:0000256" key="10">
    <source>
        <dbReference type="HAMAP-Rule" id="MF_00120"/>
    </source>
</evidence>
<evidence type="ECO:0000256" key="4">
    <source>
        <dbReference type="ARBA" id="ARBA00014428"/>
    </source>
</evidence>
<dbReference type="InParanoid" id="D4H3T6"/>
<dbReference type="AlphaFoldDB" id="D4H3T6"/>
<reference evidence="12 13" key="1">
    <citation type="journal article" date="2010" name="Stand. Genomic Sci.">
        <title>Complete genome sequence of Denitrovibrio acetiphilus type strain (N2460).</title>
        <authorList>
            <person name="Kiss H."/>
            <person name="Lang E."/>
            <person name="Lapidus A."/>
            <person name="Copeland A."/>
            <person name="Nolan M."/>
            <person name="Glavina Del Rio T."/>
            <person name="Chen F."/>
            <person name="Lucas S."/>
            <person name="Tice H."/>
            <person name="Cheng J.F."/>
            <person name="Han C."/>
            <person name="Goodwin L."/>
            <person name="Pitluck S."/>
            <person name="Liolios K."/>
            <person name="Pati A."/>
            <person name="Ivanova N."/>
            <person name="Mavromatis K."/>
            <person name="Chen A."/>
            <person name="Palaniappan K."/>
            <person name="Land M."/>
            <person name="Hauser L."/>
            <person name="Chang Y.J."/>
            <person name="Jeffries C.D."/>
            <person name="Detter J.C."/>
            <person name="Brettin T."/>
            <person name="Spring S."/>
            <person name="Rohde M."/>
            <person name="Goker M."/>
            <person name="Woyke T."/>
            <person name="Bristow J."/>
            <person name="Eisen J.A."/>
            <person name="Markowitz V."/>
            <person name="Hugenholtz P."/>
            <person name="Kyrpides N.C."/>
            <person name="Klenk H.P."/>
        </authorList>
    </citation>
    <scope>NUCLEOTIDE SEQUENCE [LARGE SCALE GENOMIC DNA]</scope>
    <source>
        <strain evidence="13">DSM 12809 / NBRC 114555 / N2460</strain>
    </source>
</reference>
<evidence type="ECO:0000259" key="11">
    <source>
        <dbReference type="Pfam" id="PF01425"/>
    </source>
</evidence>
<dbReference type="InterPro" id="IPR020556">
    <property type="entry name" value="Amidase_CS"/>
</dbReference>
<keyword evidence="5 10" id="KW-0436">Ligase</keyword>
<dbReference type="STRING" id="522772.Dacet_2426"/>
<comment type="function">
    <text evidence="10">Allows the formation of correctly charged Gln-tRNA(Gln) through the transamidation of misacylated Glu-tRNA(Gln) in organisms which lack glutaminyl-tRNA synthetase. The reaction takes place in the presence of glutamine and ATP through an activated gamma-phospho-Glu-tRNA(Gln).</text>
</comment>
<evidence type="ECO:0000313" key="13">
    <source>
        <dbReference type="Proteomes" id="UP000002012"/>
    </source>
</evidence>
<dbReference type="PaxDb" id="522772-Dacet_2426"/>
<evidence type="ECO:0000313" key="12">
    <source>
        <dbReference type="EMBL" id="ADD69188.1"/>
    </source>
</evidence>
<dbReference type="eggNOG" id="COG0154">
    <property type="taxonomic scope" value="Bacteria"/>
</dbReference>
<feature type="active site" description="Charge relay system" evidence="10">
    <location>
        <position position="153"/>
    </location>
</feature>
<keyword evidence="7 10" id="KW-0067">ATP-binding</keyword>
<evidence type="ECO:0000256" key="6">
    <source>
        <dbReference type="ARBA" id="ARBA00022741"/>
    </source>
</evidence>
<proteinExistence type="inferred from homology"/>
<dbReference type="OrthoDB" id="9811471at2"/>
<dbReference type="EMBL" id="CP001968">
    <property type="protein sequence ID" value="ADD69188.1"/>
    <property type="molecule type" value="Genomic_DNA"/>
</dbReference>
<evidence type="ECO:0000256" key="5">
    <source>
        <dbReference type="ARBA" id="ARBA00022598"/>
    </source>
</evidence>
<evidence type="ECO:0000256" key="2">
    <source>
        <dbReference type="ARBA" id="ARBA00011123"/>
    </source>
</evidence>
<dbReference type="KEGG" id="dap:Dacet_2426"/>
<dbReference type="EC" id="6.3.5.7" evidence="3 10"/>
<comment type="catalytic activity">
    <reaction evidence="9 10">
        <text>L-glutamyl-tRNA(Gln) + L-glutamine + ATP + H2O = L-glutaminyl-tRNA(Gln) + L-glutamate + ADP + phosphate + H(+)</text>
        <dbReference type="Rhea" id="RHEA:17521"/>
        <dbReference type="Rhea" id="RHEA-COMP:9681"/>
        <dbReference type="Rhea" id="RHEA-COMP:9684"/>
        <dbReference type="ChEBI" id="CHEBI:15377"/>
        <dbReference type="ChEBI" id="CHEBI:15378"/>
        <dbReference type="ChEBI" id="CHEBI:29985"/>
        <dbReference type="ChEBI" id="CHEBI:30616"/>
        <dbReference type="ChEBI" id="CHEBI:43474"/>
        <dbReference type="ChEBI" id="CHEBI:58359"/>
        <dbReference type="ChEBI" id="CHEBI:78520"/>
        <dbReference type="ChEBI" id="CHEBI:78521"/>
        <dbReference type="ChEBI" id="CHEBI:456216"/>
        <dbReference type="EC" id="6.3.5.7"/>
    </reaction>
</comment>
<dbReference type="GO" id="GO:0030956">
    <property type="term" value="C:glutamyl-tRNA(Gln) amidotransferase complex"/>
    <property type="evidence" value="ECO:0007669"/>
    <property type="project" value="InterPro"/>
</dbReference>
<accession>D4H3T6</accession>
<dbReference type="PROSITE" id="PS00571">
    <property type="entry name" value="AMIDASES"/>
    <property type="match status" value="1"/>
</dbReference>
<dbReference type="GO" id="GO:0006412">
    <property type="term" value="P:translation"/>
    <property type="evidence" value="ECO:0007669"/>
    <property type="project" value="UniProtKB-UniRule"/>
</dbReference>